<feature type="transmembrane region" description="Helical" evidence="1">
    <location>
        <begin position="12"/>
        <end position="34"/>
    </location>
</feature>
<dbReference type="EMBL" id="JAUHHC010000003">
    <property type="protein sequence ID" value="MDN3920972.1"/>
    <property type="molecule type" value="Genomic_DNA"/>
</dbReference>
<dbReference type="InterPro" id="IPR012902">
    <property type="entry name" value="N_methyl_site"/>
</dbReference>
<sequence length="134" mass="14549">MRLRRQALPRSRGFTLLELLVVLTIAALSIGFVLPAASRWIAAVQERGWRDDLRAALQGLPVAAFRQGAVLELDAPALRALLPDLPAELEFSLEQPLRYSAMGVASGGRLSVRSKPGGRAEVWQIEAVTGRVLP</sequence>
<comment type="caution">
    <text evidence="2">The sequence shown here is derived from an EMBL/GenBank/DDBJ whole genome shotgun (WGS) entry which is preliminary data.</text>
</comment>
<keyword evidence="1" id="KW-1133">Transmembrane helix</keyword>
<keyword evidence="1" id="KW-0812">Transmembrane</keyword>
<dbReference type="Pfam" id="PF07963">
    <property type="entry name" value="N_methyl"/>
    <property type="match status" value="1"/>
</dbReference>
<evidence type="ECO:0000313" key="2">
    <source>
        <dbReference type="EMBL" id="MDN3920972.1"/>
    </source>
</evidence>
<dbReference type="NCBIfam" id="TIGR02532">
    <property type="entry name" value="IV_pilin_GFxxxE"/>
    <property type="match status" value="1"/>
</dbReference>
<organism evidence="2 3">
    <name type="scientific">Roseateles violae</name>
    <dbReference type="NCBI Taxonomy" id="3058042"/>
    <lineage>
        <taxon>Bacteria</taxon>
        <taxon>Pseudomonadati</taxon>
        <taxon>Pseudomonadota</taxon>
        <taxon>Betaproteobacteria</taxon>
        <taxon>Burkholderiales</taxon>
        <taxon>Sphaerotilaceae</taxon>
        <taxon>Roseateles</taxon>
    </lineage>
</organism>
<dbReference type="PROSITE" id="PS00409">
    <property type="entry name" value="PROKAR_NTER_METHYL"/>
    <property type="match status" value="1"/>
</dbReference>
<accession>A0ABT8DWV3</accession>
<dbReference type="InterPro" id="IPR045584">
    <property type="entry name" value="Pilin-like"/>
</dbReference>
<evidence type="ECO:0000256" key="1">
    <source>
        <dbReference type="SAM" id="Phobius"/>
    </source>
</evidence>
<evidence type="ECO:0000313" key="3">
    <source>
        <dbReference type="Proteomes" id="UP001228044"/>
    </source>
</evidence>
<proteinExistence type="predicted"/>
<keyword evidence="3" id="KW-1185">Reference proteome</keyword>
<dbReference type="Proteomes" id="UP001228044">
    <property type="component" value="Unassembled WGS sequence"/>
</dbReference>
<keyword evidence="1" id="KW-0472">Membrane</keyword>
<name>A0ABT8DWV3_9BURK</name>
<gene>
    <name evidence="2" type="ORF">QWJ38_11835</name>
</gene>
<protein>
    <submittedName>
        <fullName evidence="2">Prepilin-type N-terminal cleavage/methylation domain-containing protein</fullName>
    </submittedName>
</protein>
<reference evidence="2 3" key="1">
    <citation type="submission" date="2023-06" db="EMBL/GenBank/DDBJ databases">
        <title>Pelomonas sp. PFR6 16S ribosomal RNA gene Genome sequencing and assembly.</title>
        <authorList>
            <person name="Woo H."/>
        </authorList>
    </citation>
    <scope>NUCLEOTIDE SEQUENCE [LARGE SCALE GENOMIC DNA]</scope>
    <source>
        <strain evidence="2 3">PFR6</strain>
    </source>
</reference>
<dbReference type="RefSeq" id="WP_290359289.1">
    <property type="nucleotide sequence ID" value="NZ_JAUHHC010000003.1"/>
</dbReference>
<dbReference type="SUPFAM" id="SSF54523">
    <property type="entry name" value="Pili subunits"/>
    <property type="match status" value="1"/>
</dbReference>